<keyword evidence="2" id="KW-0812">Transmembrane</keyword>
<evidence type="ECO:0000313" key="3">
    <source>
        <dbReference type="EMBL" id="PWI64444.1"/>
    </source>
</evidence>
<dbReference type="EMBL" id="LCWV01000062">
    <property type="protein sequence ID" value="PWI64444.1"/>
    <property type="molecule type" value="Genomic_DNA"/>
</dbReference>
<dbReference type="Proteomes" id="UP000245956">
    <property type="component" value="Unassembled WGS sequence"/>
</dbReference>
<feature type="region of interest" description="Disordered" evidence="1">
    <location>
        <begin position="350"/>
        <end position="393"/>
    </location>
</feature>
<evidence type="ECO:0000313" key="4">
    <source>
        <dbReference type="Proteomes" id="UP000245956"/>
    </source>
</evidence>
<reference evidence="3 4" key="1">
    <citation type="journal article" date="2016" name="Front. Microbiol.">
        <title>Genome and transcriptome sequences reveal the specific parasitism of the nematophagous Purpureocillium lilacinum 36-1.</title>
        <authorList>
            <person name="Xie J."/>
            <person name="Li S."/>
            <person name="Mo C."/>
            <person name="Xiao X."/>
            <person name="Peng D."/>
            <person name="Wang G."/>
            <person name="Xiao Y."/>
        </authorList>
    </citation>
    <scope>NUCLEOTIDE SEQUENCE [LARGE SCALE GENOMIC DNA]</scope>
    <source>
        <strain evidence="3 4">36-1</strain>
    </source>
</reference>
<comment type="caution">
    <text evidence="3">The sequence shown here is derived from an EMBL/GenBank/DDBJ whole genome shotgun (WGS) entry which is preliminary data.</text>
</comment>
<evidence type="ECO:0000256" key="1">
    <source>
        <dbReference type="SAM" id="MobiDB-lite"/>
    </source>
</evidence>
<keyword evidence="2" id="KW-1133">Transmembrane helix</keyword>
<feature type="compositionally biased region" description="Basic and acidic residues" evidence="1">
    <location>
        <begin position="273"/>
        <end position="303"/>
    </location>
</feature>
<feature type="transmembrane region" description="Helical" evidence="2">
    <location>
        <begin position="191"/>
        <end position="212"/>
    </location>
</feature>
<protein>
    <submittedName>
        <fullName evidence="3">Uncharacterized protein</fullName>
    </submittedName>
</protein>
<proteinExistence type="predicted"/>
<keyword evidence="2" id="KW-0472">Membrane</keyword>
<sequence>MEASVSTARPWRPDGAHGAHGALAAVAGPLSLLDKLNLLLGAAPSPSVAWTSQKGLSREAALRWLLAAVVTTTAAAQDASSAVDGSDAASGETRDGRRLLGIRPDIDDVKLARWFLLARSPALGPWLAWSPSGGGGGLAWKWNVTEDGKTGPSEGQGRRAAVQIICLLRLAQTRKSRGHCYLSWGRASPALISLLFSLLLFSLCSFVFAPSLQSIALQFSSPVFPPPSICTFCGGDWRGTVRGAWVRALWLAREDQSEPRRGGSFVVDQEEGECQRQKSASDRDMRRANRQMACERARHDERIGNGLRGSPSGRSAPPAPPCRSCLVVDLMDPSASMDLLALVDNRRAGANARPRRSGRQLPHGKRCAASLLPDLTRPRPRLPRPRPRPRARARADYQHPIVLSFIMTAPSIMCPNTTSLLPIPSPLLPSPSSSPLITRERAALRVGLTSRLGSSRSKQADPDPSNL</sequence>
<feature type="compositionally biased region" description="Basic residues" evidence="1">
    <location>
        <begin position="353"/>
        <end position="366"/>
    </location>
</feature>
<feature type="region of interest" description="Disordered" evidence="1">
    <location>
        <begin position="260"/>
        <end position="320"/>
    </location>
</feature>
<name>A0A2U3DQB6_PURLI</name>
<feature type="compositionally biased region" description="Basic residues" evidence="1">
    <location>
        <begin position="378"/>
        <end position="392"/>
    </location>
</feature>
<gene>
    <name evidence="3" type="ORF">PCL_10455</name>
</gene>
<organism evidence="3 4">
    <name type="scientific">Purpureocillium lilacinum</name>
    <name type="common">Paecilomyces lilacinus</name>
    <dbReference type="NCBI Taxonomy" id="33203"/>
    <lineage>
        <taxon>Eukaryota</taxon>
        <taxon>Fungi</taxon>
        <taxon>Dikarya</taxon>
        <taxon>Ascomycota</taxon>
        <taxon>Pezizomycotina</taxon>
        <taxon>Sordariomycetes</taxon>
        <taxon>Hypocreomycetidae</taxon>
        <taxon>Hypocreales</taxon>
        <taxon>Ophiocordycipitaceae</taxon>
        <taxon>Purpureocillium</taxon>
    </lineage>
</organism>
<accession>A0A2U3DQB6</accession>
<dbReference type="AlphaFoldDB" id="A0A2U3DQB6"/>
<evidence type="ECO:0000256" key="2">
    <source>
        <dbReference type="SAM" id="Phobius"/>
    </source>
</evidence>